<dbReference type="SUPFAM" id="SSF52172">
    <property type="entry name" value="CheY-like"/>
    <property type="match status" value="1"/>
</dbReference>
<protein>
    <submittedName>
        <fullName evidence="3">Response regulator</fullName>
    </submittedName>
</protein>
<gene>
    <name evidence="3" type="ORF">LPTSP2_29930</name>
</gene>
<accession>A0A2P2DGJ8</accession>
<dbReference type="Gene3D" id="3.30.565.10">
    <property type="entry name" value="Histidine kinase-like ATPase, C-terminal domain"/>
    <property type="match status" value="1"/>
</dbReference>
<dbReference type="EMBL" id="BFAZ01000009">
    <property type="protein sequence ID" value="GBF43690.1"/>
    <property type="molecule type" value="Genomic_DNA"/>
</dbReference>
<feature type="modified residue" description="4-aspartylphosphate" evidence="1">
    <location>
        <position position="50"/>
    </location>
</feature>
<reference evidence="4" key="1">
    <citation type="journal article" date="2019" name="Microbiol. Immunol.">
        <title>Molecular and phenotypic characterization of Leptospira johnsonii sp. nov., Leptospira ellinghausenii sp. nov. and Leptospira ryugenii sp. nov. isolated from soil and water in Japan.</title>
        <authorList>
            <person name="Masuzawa T."/>
            <person name="Saito M."/>
            <person name="Nakao R."/>
            <person name="Nikaido Y."/>
            <person name="Matsumoto M."/>
            <person name="Ogawa M."/>
            <person name="Yokoyama M."/>
            <person name="Hidaka Y."/>
            <person name="Tomita J."/>
            <person name="Sakakibara K."/>
            <person name="Suzuki K."/>
            <person name="Yasuda S."/>
            <person name="Sato H."/>
            <person name="Yamaguchi M."/>
            <person name="Yoshida S.I."/>
            <person name="Koizumi N."/>
            <person name="Kawamura Y."/>
        </authorList>
    </citation>
    <scope>NUCLEOTIDE SEQUENCE [LARGE SCALE GENOMIC DNA]</scope>
    <source>
        <strain evidence="4">E18</strain>
    </source>
</reference>
<dbReference type="SUPFAM" id="SSF55874">
    <property type="entry name" value="ATPase domain of HSP90 chaperone/DNA topoisomerase II/histidine kinase"/>
    <property type="match status" value="1"/>
</dbReference>
<proteinExistence type="predicted"/>
<evidence type="ECO:0000313" key="4">
    <source>
        <dbReference type="Proteomes" id="UP000245206"/>
    </source>
</evidence>
<evidence type="ECO:0000259" key="2">
    <source>
        <dbReference type="PROSITE" id="PS50110"/>
    </source>
</evidence>
<sequence>MKILFVDDEETIRELFWEYFKDEFKVTLASDGMEALAIANQNTFDLIISDISLPKLNGIQFIQKLRADGNQTPFLVITGDSDIQIAIDVFRMGAVDFFLKPFRMEALRSRIKKFENADIDLTLLYNSGEITQFSGDCKIKLKPQIKKLTSYIAFLTKQILNSPHASPEDLISIKIVLYELLANAIEHGVAGVSYAEKQECLESNQDYFKYVDERCAGNNSSVFVELLMDDVGVTIVIRDEGNGFAVSQIPNPIENPSANLVSGRGIFLAKMNIDSIVYNEKGNEVRFFKTWNRIAGIANQN</sequence>
<dbReference type="OrthoDB" id="5456285at2"/>
<evidence type="ECO:0000313" key="3">
    <source>
        <dbReference type="EMBL" id="GBF43690.1"/>
    </source>
</evidence>
<keyword evidence="1" id="KW-0597">Phosphoprotein</keyword>
<dbReference type="PANTHER" id="PTHR43228">
    <property type="entry name" value="TWO-COMPONENT RESPONSE REGULATOR"/>
    <property type="match status" value="1"/>
</dbReference>
<dbReference type="SMART" id="SM00448">
    <property type="entry name" value="REC"/>
    <property type="match status" value="1"/>
</dbReference>
<keyword evidence="4" id="KW-1185">Reference proteome</keyword>
<dbReference type="InterPro" id="IPR052048">
    <property type="entry name" value="ST_Response_Regulator"/>
</dbReference>
<dbReference type="GO" id="GO:0000160">
    <property type="term" value="P:phosphorelay signal transduction system"/>
    <property type="evidence" value="ECO:0007669"/>
    <property type="project" value="InterPro"/>
</dbReference>
<dbReference type="RefSeq" id="WP_108960576.1">
    <property type="nucleotide sequence ID" value="NZ_BFAZ01000009.1"/>
</dbReference>
<dbReference type="CDD" id="cd16936">
    <property type="entry name" value="HATPase_RsbW-like"/>
    <property type="match status" value="1"/>
</dbReference>
<dbReference type="PROSITE" id="PS50110">
    <property type="entry name" value="RESPONSE_REGULATORY"/>
    <property type="match status" value="1"/>
</dbReference>
<dbReference type="InterPro" id="IPR003594">
    <property type="entry name" value="HATPase_dom"/>
</dbReference>
<feature type="domain" description="Response regulatory" evidence="2">
    <location>
        <begin position="2"/>
        <end position="115"/>
    </location>
</feature>
<dbReference type="PANTHER" id="PTHR43228:SF1">
    <property type="entry name" value="TWO-COMPONENT RESPONSE REGULATOR ARR22"/>
    <property type="match status" value="1"/>
</dbReference>
<organism evidence="3 4">
    <name type="scientific">Leptospira ellinghausenii</name>
    <dbReference type="NCBI Taxonomy" id="1917822"/>
    <lineage>
        <taxon>Bacteria</taxon>
        <taxon>Pseudomonadati</taxon>
        <taxon>Spirochaetota</taxon>
        <taxon>Spirochaetia</taxon>
        <taxon>Leptospirales</taxon>
        <taxon>Leptospiraceae</taxon>
        <taxon>Leptospira</taxon>
    </lineage>
</organism>
<dbReference type="Gene3D" id="3.40.50.2300">
    <property type="match status" value="1"/>
</dbReference>
<dbReference type="Pfam" id="PF00072">
    <property type="entry name" value="Response_reg"/>
    <property type="match status" value="1"/>
</dbReference>
<dbReference type="InterPro" id="IPR036890">
    <property type="entry name" value="HATPase_C_sf"/>
</dbReference>
<dbReference type="AlphaFoldDB" id="A0A2P2DGJ8"/>
<evidence type="ECO:0000256" key="1">
    <source>
        <dbReference type="PROSITE-ProRule" id="PRU00169"/>
    </source>
</evidence>
<name>A0A2P2DGJ8_9LEPT</name>
<dbReference type="Pfam" id="PF13581">
    <property type="entry name" value="HATPase_c_2"/>
    <property type="match status" value="1"/>
</dbReference>
<comment type="caution">
    <text evidence="3">The sequence shown here is derived from an EMBL/GenBank/DDBJ whole genome shotgun (WGS) entry which is preliminary data.</text>
</comment>
<dbReference type="InterPro" id="IPR011006">
    <property type="entry name" value="CheY-like_superfamily"/>
</dbReference>
<dbReference type="Proteomes" id="UP000245206">
    <property type="component" value="Unassembled WGS sequence"/>
</dbReference>
<dbReference type="InterPro" id="IPR001789">
    <property type="entry name" value="Sig_transdc_resp-reg_receiver"/>
</dbReference>
<dbReference type="CDD" id="cd00156">
    <property type="entry name" value="REC"/>
    <property type="match status" value="1"/>
</dbReference>